<evidence type="ECO:0000313" key="2">
    <source>
        <dbReference type="EMBL" id="CAH0387350.1"/>
    </source>
</evidence>
<sequence>MPNNVSKRNSRSGKSKTGQYSYSQSTLPVPGSVKNFFEVSGHAFIELSTNQRLSKINKSLKLPVLNPASISRTQTFLGAATIKSSVSTCQTERRELVDDNSVKSETNSQPSFIRSLSASESESWSDDLENEATAHLLANLTHIDDMLYCTSPVTSNQELFHEIKLWQSRFPFLRVVGKKVKILDNSTSINQETSREKEEVIFNDTNLTSTDLEPVTSNSGNIVHLKKQLRRSVIDHLTTHFIYAMKDEIIQCSKHEICKPASKVNKAPTCRVDKISDINDNSLRVHDLDNILNISPISLKATGPKSNYLSSFSTNRVRSIQAKSSVSQPIHLRIEQRTSTKITQQPFRNATDNVKISIVANLSKTSKPAKKSSELKLRKDNLKTSKNIESSTSNRSRFCTLPPLKTPGLRPTSAIYSSFKKLPSDSRPTSSFILAPSALMNESSENDLSL</sequence>
<feature type="region of interest" description="Disordered" evidence="1">
    <location>
        <begin position="1"/>
        <end position="26"/>
    </location>
</feature>
<feature type="compositionally biased region" description="Basic and acidic residues" evidence="1">
    <location>
        <begin position="371"/>
        <end position="383"/>
    </location>
</feature>
<dbReference type="KEGG" id="btab:109030623"/>
<feature type="compositionally biased region" description="Polar residues" evidence="1">
    <location>
        <begin position="15"/>
        <end position="26"/>
    </location>
</feature>
<gene>
    <name evidence="2" type="ORF">BEMITA_LOCUS6374</name>
</gene>
<dbReference type="Proteomes" id="UP001152759">
    <property type="component" value="Chromosome 3"/>
</dbReference>
<keyword evidence="3" id="KW-1185">Reference proteome</keyword>
<evidence type="ECO:0000256" key="1">
    <source>
        <dbReference type="SAM" id="MobiDB-lite"/>
    </source>
</evidence>
<feature type="region of interest" description="Disordered" evidence="1">
    <location>
        <begin position="369"/>
        <end position="412"/>
    </location>
</feature>
<name>A0A9P0AA06_BEMTA</name>
<accession>A0A9P0AA06</accession>
<feature type="compositionally biased region" description="Polar residues" evidence="1">
    <location>
        <begin position="384"/>
        <end position="397"/>
    </location>
</feature>
<dbReference type="AlphaFoldDB" id="A0A9P0AA06"/>
<reference evidence="2" key="1">
    <citation type="submission" date="2021-12" db="EMBL/GenBank/DDBJ databases">
        <authorList>
            <person name="King R."/>
        </authorList>
    </citation>
    <scope>NUCLEOTIDE SEQUENCE</scope>
</reference>
<evidence type="ECO:0008006" key="4">
    <source>
        <dbReference type="Google" id="ProtNLM"/>
    </source>
</evidence>
<proteinExistence type="predicted"/>
<organism evidence="2 3">
    <name type="scientific">Bemisia tabaci</name>
    <name type="common">Sweetpotato whitefly</name>
    <name type="synonym">Aleurodes tabaci</name>
    <dbReference type="NCBI Taxonomy" id="7038"/>
    <lineage>
        <taxon>Eukaryota</taxon>
        <taxon>Metazoa</taxon>
        <taxon>Ecdysozoa</taxon>
        <taxon>Arthropoda</taxon>
        <taxon>Hexapoda</taxon>
        <taxon>Insecta</taxon>
        <taxon>Pterygota</taxon>
        <taxon>Neoptera</taxon>
        <taxon>Paraneoptera</taxon>
        <taxon>Hemiptera</taxon>
        <taxon>Sternorrhyncha</taxon>
        <taxon>Aleyrodoidea</taxon>
        <taxon>Aleyrodidae</taxon>
        <taxon>Aleyrodinae</taxon>
        <taxon>Bemisia</taxon>
    </lineage>
</organism>
<evidence type="ECO:0000313" key="3">
    <source>
        <dbReference type="Proteomes" id="UP001152759"/>
    </source>
</evidence>
<protein>
    <recommendedName>
        <fullName evidence="4">DUF3719 domain-containing protein</fullName>
    </recommendedName>
</protein>
<dbReference type="EMBL" id="OU963864">
    <property type="protein sequence ID" value="CAH0387350.1"/>
    <property type="molecule type" value="Genomic_DNA"/>
</dbReference>